<name>A0AAD7N5R9_9AGAR</name>
<protein>
    <recommendedName>
        <fullName evidence="2">Cyanovirin-N domain-containing protein</fullName>
    </recommendedName>
</protein>
<keyword evidence="4" id="KW-1185">Reference proteome</keyword>
<feature type="transmembrane region" description="Helical" evidence="1">
    <location>
        <begin position="7"/>
        <end position="29"/>
    </location>
</feature>
<sequence length="135" mass="14019">MRHSPGLYSSYFVALILVVTNSCVVNVWAGNFSTSCTEAELVGETTFSATCDTLVSDVSSPATIDLANCLTNDNGTLKAGSGFPGPNGTCQAINYDASDIVLKAVCPNSNSQLLSVVQIDLDTILSNNNGTLTCS</sequence>
<evidence type="ECO:0000256" key="1">
    <source>
        <dbReference type="SAM" id="Phobius"/>
    </source>
</evidence>
<comment type="caution">
    <text evidence="3">The sequence shown here is derived from an EMBL/GenBank/DDBJ whole genome shotgun (WGS) entry which is preliminary data.</text>
</comment>
<evidence type="ECO:0000259" key="2">
    <source>
        <dbReference type="Pfam" id="PF08881"/>
    </source>
</evidence>
<gene>
    <name evidence="3" type="ORF">DFH07DRAFT_963301</name>
</gene>
<evidence type="ECO:0000313" key="3">
    <source>
        <dbReference type="EMBL" id="KAJ7745607.1"/>
    </source>
</evidence>
<keyword evidence="1" id="KW-0472">Membrane</keyword>
<reference evidence="3" key="1">
    <citation type="submission" date="2023-03" db="EMBL/GenBank/DDBJ databases">
        <title>Massive genome expansion in bonnet fungi (Mycena s.s.) driven by repeated elements and novel gene families across ecological guilds.</title>
        <authorList>
            <consortium name="Lawrence Berkeley National Laboratory"/>
            <person name="Harder C.B."/>
            <person name="Miyauchi S."/>
            <person name="Viragh M."/>
            <person name="Kuo A."/>
            <person name="Thoen E."/>
            <person name="Andreopoulos B."/>
            <person name="Lu D."/>
            <person name="Skrede I."/>
            <person name="Drula E."/>
            <person name="Henrissat B."/>
            <person name="Morin E."/>
            <person name="Kohler A."/>
            <person name="Barry K."/>
            <person name="LaButti K."/>
            <person name="Morin E."/>
            <person name="Salamov A."/>
            <person name="Lipzen A."/>
            <person name="Mereny Z."/>
            <person name="Hegedus B."/>
            <person name="Baldrian P."/>
            <person name="Stursova M."/>
            <person name="Weitz H."/>
            <person name="Taylor A."/>
            <person name="Grigoriev I.V."/>
            <person name="Nagy L.G."/>
            <person name="Martin F."/>
            <person name="Kauserud H."/>
        </authorList>
    </citation>
    <scope>NUCLEOTIDE SEQUENCE</scope>
    <source>
        <strain evidence="3">CBHHK188m</strain>
    </source>
</reference>
<feature type="domain" description="Cyanovirin-N" evidence="2">
    <location>
        <begin position="32"/>
        <end position="133"/>
    </location>
</feature>
<dbReference type="EMBL" id="JARJLG010000102">
    <property type="protein sequence ID" value="KAJ7745607.1"/>
    <property type="molecule type" value="Genomic_DNA"/>
</dbReference>
<keyword evidence="1" id="KW-1133">Transmembrane helix</keyword>
<dbReference type="Pfam" id="PF08881">
    <property type="entry name" value="CVNH"/>
    <property type="match status" value="1"/>
</dbReference>
<dbReference type="InterPro" id="IPR011058">
    <property type="entry name" value="Cyanovirin-N"/>
</dbReference>
<dbReference type="SUPFAM" id="SSF51322">
    <property type="entry name" value="Cyanovirin-N"/>
    <property type="match status" value="1"/>
</dbReference>
<dbReference type="InterPro" id="IPR036673">
    <property type="entry name" value="Cyanovirin-N_sf"/>
</dbReference>
<organism evidence="3 4">
    <name type="scientific">Mycena maculata</name>
    <dbReference type="NCBI Taxonomy" id="230809"/>
    <lineage>
        <taxon>Eukaryota</taxon>
        <taxon>Fungi</taxon>
        <taxon>Dikarya</taxon>
        <taxon>Basidiomycota</taxon>
        <taxon>Agaricomycotina</taxon>
        <taxon>Agaricomycetes</taxon>
        <taxon>Agaricomycetidae</taxon>
        <taxon>Agaricales</taxon>
        <taxon>Marasmiineae</taxon>
        <taxon>Mycenaceae</taxon>
        <taxon>Mycena</taxon>
    </lineage>
</organism>
<evidence type="ECO:0000313" key="4">
    <source>
        <dbReference type="Proteomes" id="UP001215280"/>
    </source>
</evidence>
<keyword evidence="1" id="KW-0812">Transmembrane</keyword>
<dbReference type="Proteomes" id="UP001215280">
    <property type="component" value="Unassembled WGS sequence"/>
</dbReference>
<accession>A0AAD7N5R9</accession>
<dbReference type="Gene3D" id="2.30.60.10">
    <property type="entry name" value="Cyanovirin-N"/>
    <property type="match status" value="2"/>
</dbReference>
<proteinExistence type="predicted"/>
<dbReference type="AlphaFoldDB" id="A0AAD7N5R9"/>